<evidence type="ECO:0000256" key="4">
    <source>
        <dbReference type="ARBA" id="ARBA00051722"/>
    </source>
</evidence>
<dbReference type="EMBL" id="BMEV01000040">
    <property type="protein sequence ID" value="GFZ80009.1"/>
    <property type="molecule type" value="Genomic_DNA"/>
</dbReference>
<dbReference type="InterPro" id="IPR016667">
    <property type="entry name" value="Caps_polysacc_synth_CpsB/CapC"/>
</dbReference>
<dbReference type="InterPro" id="IPR016195">
    <property type="entry name" value="Pol/histidinol_Pase-like"/>
</dbReference>
<comment type="caution">
    <text evidence="6">The sequence shown here is derived from an EMBL/GenBank/DDBJ whole genome shotgun (WGS) entry which is preliminary data.</text>
</comment>
<dbReference type="AlphaFoldDB" id="A0A8J2XIJ5"/>
<dbReference type="PANTHER" id="PTHR39181:SF1">
    <property type="entry name" value="TYROSINE-PROTEIN PHOSPHATASE YWQE"/>
    <property type="match status" value="1"/>
</dbReference>
<dbReference type="PANTHER" id="PTHR39181">
    <property type="entry name" value="TYROSINE-PROTEIN PHOSPHATASE YWQE"/>
    <property type="match status" value="1"/>
</dbReference>
<sequence>MIDLHCHILPGADDGPKVMEESIAMAKAALEQGIHTIVATPHHQNGRYLNDKEAVLAKVKELNEVLQERGVPLQILSGQEVRIHGELIKELRQGKVMGVAEKSNYLFIELPPDHFPRFASQMLFDLQLEGYRPVIVHPERNREIMENPLMLYNMVKKGIFTQVTAASVAGKFGKKIQTFSHQLIDANLTHFIASDAHNTTNRGFCLQEAYEVVDRQFGVSTRVMLMENAELLLEGLYINAMEPEAVRKKKFLGLF</sequence>
<dbReference type="EC" id="3.1.3.48" evidence="5"/>
<dbReference type="PIRSF" id="PIRSF016557">
    <property type="entry name" value="Caps_synth_CpsB"/>
    <property type="match status" value="1"/>
</dbReference>
<evidence type="ECO:0000256" key="5">
    <source>
        <dbReference type="PIRNR" id="PIRNR016557"/>
    </source>
</evidence>
<evidence type="ECO:0000313" key="6">
    <source>
        <dbReference type="EMBL" id="GFZ80009.1"/>
    </source>
</evidence>
<evidence type="ECO:0000256" key="3">
    <source>
        <dbReference type="ARBA" id="ARBA00022912"/>
    </source>
</evidence>
<protein>
    <recommendedName>
        <fullName evidence="5">Tyrosine-protein phosphatase</fullName>
        <ecNumber evidence="5">3.1.3.48</ecNumber>
    </recommendedName>
</protein>
<reference evidence="6" key="2">
    <citation type="submission" date="2020-09" db="EMBL/GenBank/DDBJ databases">
        <authorList>
            <person name="Sun Q."/>
            <person name="Zhou Y."/>
        </authorList>
    </citation>
    <scope>NUCLEOTIDE SEQUENCE</scope>
    <source>
        <strain evidence="6">CGMCC 1.12360</strain>
    </source>
</reference>
<evidence type="ECO:0000313" key="7">
    <source>
        <dbReference type="Proteomes" id="UP000602050"/>
    </source>
</evidence>
<comment type="similarity">
    <text evidence="1 5">Belongs to the metallo-dependent hydrolases superfamily. CpsB/CapC family.</text>
</comment>
<evidence type="ECO:0000256" key="2">
    <source>
        <dbReference type="ARBA" id="ARBA00022801"/>
    </source>
</evidence>
<dbReference type="GO" id="GO:0030145">
    <property type="term" value="F:manganese ion binding"/>
    <property type="evidence" value="ECO:0007669"/>
    <property type="project" value="UniProtKB-UniRule"/>
</dbReference>
<dbReference type="SUPFAM" id="SSF89550">
    <property type="entry name" value="PHP domain-like"/>
    <property type="match status" value="1"/>
</dbReference>
<dbReference type="RefSeq" id="WP_188392413.1">
    <property type="nucleotide sequence ID" value="NZ_BMEV01000040.1"/>
</dbReference>
<accession>A0A8J2XIJ5</accession>
<comment type="catalytic activity">
    <reaction evidence="4 5">
        <text>O-phospho-L-tyrosyl-[protein] + H2O = L-tyrosyl-[protein] + phosphate</text>
        <dbReference type="Rhea" id="RHEA:10684"/>
        <dbReference type="Rhea" id="RHEA-COMP:10136"/>
        <dbReference type="Rhea" id="RHEA-COMP:20101"/>
        <dbReference type="ChEBI" id="CHEBI:15377"/>
        <dbReference type="ChEBI" id="CHEBI:43474"/>
        <dbReference type="ChEBI" id="CHEBI:46858"/>
        <dbReference type="ChEBI" id="CHEBI:61978"/>
        <dbReference type="EC" id="3.1.3.48"/>
    </reaction>
</comment>
<organism evidence="6 7">
    <name type="scientific">Compostibacillus humi</name>
    <dbReference type="NCBI Taxonomy" id="1245525"/>
    <lineage>
        <taxon>Bacteria</taxon>
        <taxon>Bacillati</taxon>
        <taxon>Bacillota</taxon>
        <taxon>Bacilli</taxon>
        <taxon>Bacillales</taxon>
        <taxon>Bacillaceae</taxon>
        <taxon>Compostibacillus</taxon>
    </lineage>
</organism>
<dbReference type="Proteomes" id="UP000602050">
    <property type="component" value="Unassembled WGS sequence"/>
</dbReference>
<keyword evidence="3 5" id="KW-0904">Protein phosphatase</keyword>
<dbReference type="Pfam" id="PF19567">
    <property type="entry name" value="CpsB_CapC"/>
    <property type="match status" value="1"/>
</dbReference>
<keyword evidence="2 5" id="KW-0378">Hydrolase</keyword>
<evidence type="ECO:0000256" key="1">
    <source>
        <dbReference type="ARBA" id="ARBA00005750"/>
    </source>
</evidence>
<gene>
    <name evidence="6" type="ORF">GCM10010978_21530</name>
</gene>
<keyword evidence="7" id="KW-1185">Reference proteome</keyword>
<proteinExistence type="inferred from homology"/>
<name>A0A8J2XIJ5_9BACI</name>
<dbReference type="GO" id="GO:0004725">
    <property type="term" value="F:protein tyrosine phosphatase activity"/>
    <property type="evidence" value="ECO:0007669"/>
    <property type="project" value="UniProtKB-UniRule"/>
</dbReference>
<reference evidence="6" key="1">
    <citation type="journal article" date="2014" name="Int. J. Syst. Evol. Microbiol.">
        <title>Complete genome sequence of Corynebacterium casei LMG S-19264T (=DSM 44701T), isolated from a smear-ripened cheese.</title>
        <authorList>
            <consortium name="US DOE Joint Genome Institute (JGI-PGF)"/>
            <person name="Walter F."/>
            <person name="Albersmeier A."/>
            <person name="Kalinowski J."/>
            <person name="Ruckert C."/>
        </authorList>
    </citation>
    <scope>NUCLEOTIDE SEQUENCE</scope>
    <source>
        <strain evidence="6">CGMCC 1.12360</strain>
    </source>
</reference>
<dbReference type="Gene3D" id="3.20.20.140">
    <property type="entry name" value="Metal-dependent hydrolases"/>
    <property type="match status" value="1"/>
</dbReference>